<dbReference type="Proteomes" id="UP000320839">
    <property type="component" value="Chromosome"/>
</dbReference>
<name>A0A518FJI3_9PLAN</name>
<reference evidence="1 2" key="1">
    <citation type="submission" date="2019-02" db="EMBL/GenBank/DDBJ databases">
        <title>Deep-cultivation of Planctomycetes and their phenomic and genomic characterization uncovers novel biology.</title>
        <authorList>
            <person name="Wiegand S."/>
            <person name="Jogler M."/>
            <person name="Boedeker C."/>
            <person name="Pinto D."/>
            <person name="Vollmers J."/>
            <person name="Rivas-Marin E."/>
            <person name="Kohn T."/>
            <person name="Peeters S.H."/>
            <person name="Heuer A."/>
            <person name="Rast P."/>
            <person name="Oberbeckmann S."/>
            <person name="Bunk B."/>
            <person name="Jeske O."/>
            <person name="Meyerdierks A."/>
            <person name="Storesund J.E."/>
            <person name="Kallscheuer N."/>
            <person name="Luecker S."/>
            <person name="Lage O.M."/>
            <person name="Pohl T."/>
            <person name="Merkel B.J."/>
            <person name="Hornburger P."/>
            <person name="Mueller R.-W."/>
            <person name="Bruemmer F."/>
            <person name="Labrenz M."/>
            <person name="Spormann A.M."/>
            <person name="Op den Camp H."/>
            <person name="Overmann J."/>
            <person name="Amann R."/>
            <person name="Jetten M.S.M."/>
            <person name="Mascher T."/>
            <person name="Medema M.H."/>
            <person name="Devos D.P."/>
            <person name="Kaster A.-K."/>
            <person name="Ovreas L."/>
            <person name="Rohde M."/>
            <person name="Galperin M.Y."/>
            <person name="Jogler C."/>
        </authorList>
    </citation>
    <scope>NUCLEOTIDE SEQUENCE [LARGE SCALE GENOMIC DNA]</scope>
    <source>
        <strain evidence="1 2">Pan153</strain>
    </source>
</reference>
<evidence type="ECO:0008006" key="3">
    <source>
        <dbReference type="Google" id="ProtNLM"/>
    </source>
</evidence>
<dbReference type="EMBL" id="CP036317">
    <property type="protein sequence ID" value="QDV16453.1"/>
    <property type="molecule type" value="Genomic_DNA"/>
</dbReference>
<evidence type="ECO:0000313" key="1">
    <source>
        <dbReference type="EMBL" id="QDV16453.1"/>
    </source>
</evidence>
<dbReference type="AlphaFoldDB" id="A0A518FJI3"/>
<proteinExistence type="predicted"/>
<gene>
    <name evidence="1" type="ORF">Pan153_10820</name>
</gene>
<protein>
    <recommendedName>
        <fullName evidence="3">DUF4279 domain-containing protein</fullName>
    </recommendedName>
</protein>
<organism evidence="1 2">
    <name type="scientific">Gimesia panareensis</name>
    <dbReference type="NCBI Taxonomy" id="2527978"/>
    <lineage>
        <taxon>Bacteria</taxon>
        <taxon>Pseudomonadati</taxon>
        <taxon>Planctomycetota</taxon>
        <taxon>Planctomycetia</taxon>
        <taxon>Planctomycetales</taxon>
        <taxon>Planctomycetaceae</taxon>
        <taxon>Gimesia</taxon>
    </lineage>
</organism>
<evidence type="ECO:0000313" key="2">
    <source>
        <dbReference type="Proteomes" id="UP000320839"/>
    </source>
</evidence>
<sequence length="137" mass="15262">MCVLRLSGPHQKLSASVSNSFIEFREAIASQKDRESGKTTEGESSTYLYSVSNADNDHVPTQISDAVNFLTQRQTELKELLSRDGVEQAILDFAWDFPLDALGQFNRFPLSLIDLCAKLGIEIEVSVYGTSTEKKQK</sequence>
<accession>A0A518FJI3</accession>